<dbReference type="GO" id="GO:0009244">
    <property type="term" value="P:lipopolysaccharide core region biosynthetic process"/>
    <property type="evidence" value="ECO:0007669"/>
    <property type="project" value="UniProtKB-UniRule"/>
</dbReference>
<dbReference type="Gene3D" id="3.40.50.11720">
    <property type="entry name" value="3-Deoxy-D-manno-octulosonic-acid transferase, N-terminal domain"/>
    <property type="match status" value="1"/>
</dbReference>
<keyword evidence="4 8" id="KW-0808">Transferase</keyword>
<protein>
    <recommendedName>
        <fullName evidence="3 8">3-deoxy-D-manno-octulosonic acid transferase</fullName>
        <shortName evidence="8">Kdo transferase</shortName>
        <ecNumber evidence="2 8">2.4.99.12</ecNumber>
    </recommendedName>
    <alternativeName>
        <fullName evidence="5 8">Lipid IV(A) 3-deoxy-D-manno-octulosonic acid transferase</fullName>
    </alternativeName>
</protein>
<dbReference type="SUPFAM" id="SSF53756">
    <property type="entry name" value="UDP-Glycosyltransferase/glycogen phosphorylase"/>
    <property type="match status" value="1"/>
</dbReference>
<dbReference type="OrthoDB" id="9789797at2"/>
<comment type="catalytic activity">
    <reaction evidence="6 8">
        <text>lipid IVA (E. coli) + CMP-3-deoxy-beta-D-manno-octulosonate = alpha-Kdo-(2-&gt;6)-lipid IVA (E. coli) + CMP + H(+)</text>
        <dbReference type="Rhea" id="RHEA:28066"/>
        <dbReference type="ChEBI" id="CHEBI:15378"/>
        <dbReference type="ChEBI" id="CHEBI:58603"/>
        <dbReference type="ChEBI" id="CHEBI:60364"/>
        <dbReference type="ChEBI" id="CHEBI:60377"/>
        <dbReference type="ChEBI" id="CHEBI:85987"/>
        <dbReference type="EC" id="2.4.99.12"/>
    </reaction>
</comment>
<evidence type="ECO:0000256" key="1">
    <source>
        <dbReference type="ARBA" id="ARBA00004713"/>
    </source>
</evidence>
<feature type="domain" description="3-deoxy-D-manno-octulosonic-acid transferase N-terminal" evidence="9">
    <location>
        <begin position="38"/>
        <end position="206"/>
    </location>
</feature>
<gene>
    <name evidence="10" type="ORF">SAMN05421813_11118</name>
</gene>
<reference evidence="11" key="1">
    <citation type="submission" date="2016-10" db="EMBL/GenBank/DDBJ databases">
        <authorList>
            <person name="Varghese N."/>
            <person name="Submissions S."/>
        </authorList>
    </citation>
    <scope>NUCLEOTIDE SEQUENCE [LARGE SCALE GENOMIC DNA]</scope>
    <source>
        <strain evidence="11">DSM 24536</strain>
    </source>
</reference>
<proteinExistence type="inferred from homology"/>
<evidence type="ECO:0000256" key="3">
    <source>
        <dbReference type="ARBA" id="ARBA00019077"/>
    </source>
</evidence>
<dbReference type="RefSeq" id="WP_090704216.1">
    <property type="nucleotide sequence ID" value="NZ_FNHH01000011.1"/>
</dbReference>
<dbReference type="EMBL" id="FNHH01000011">
    <property type="protein sequence ID" value="SDM38580.1"/>
    <property type="molecule type" value="Genomic_DNA"/>
</dbReference>
<dbReference type="AlphaFoldDB" id="A0A1G9ST44"/>
<dbReference type="PANTHER" id="PTHR42755:SF1">
    <property type="entry name" value="3-DEOXY-D-MANNO-OCTULOSONIC ACID TRANSFERASE, MITOCHONDRIAL-RELATED"/>
    <property type="match status" value="1"/>
</dbReference>
<evidence type="ECO:0000313" key="11">
    <source>
        <dbReference type="Proteomes" id="UP000199226"/>
    </source>
</evidence>
<evidence type="ECO:0000256" key="2">
    <source>
        <dbReference type="ARBA" id="ARBA00012621"/>
    </source>
</evidence>
<evidence type="ECO:0000256" key="8">
    <source>
        <dbReference type="RuleBase" id="RU365103"/>
    </source>
</evidence>
<dbReference type="UniPathway" id="UPA00958"/>
<evidence type="ECO:0000256" key="5">
    <source>
        <dbReference type="ARBA" id="ARBA00031445"/>
    </source>
</evidence>
<dbReference type="InterPro" id="IPR039901">
    <property type="entry name" value="Kdotransferase"/>
</dbReference>
<evidence type="ECO:0000256" key="7">
    <source>
        <dbReference type="PIRSR" id="PIRSR639901-1"/>
    </source>
</evidence>
<dbReference type="Pfam" id="PF04413">
    <property type="entry name" value="Glycos_transf_N"/>
    <property type="match status" value="1"/>
</dbReference>
<organism evidence="10 11">
    <name type="scientific">Daejeonella rubra</name>
    <dbReference type="NCBI Taxonomy" id="990371"/>
    <lineage>
        <taxon>Bacteria</taxon>
        <taxon>Pseudomonadati</taxon>
        <taxon>Bacteroidota</taxon>
        <taxon>Sphingobacteriia</taxon>
        <taxon>Sphingobacteriales</taxon>
        <taxon>Sphingobacteriaceae</taxon>
        <taxon>Daejeonella</taxon>
    </lineage>
</organism>
<dbReference type="GO" id="GO:0005886">
    <property type="term" value="C:plasma membrane"/>
    <property type="evidence" value="ECO:0007669"/>
    <property type="project" value="UniProtKB-SubCell"/>
</dbReference>
<dbReference type="PANTHER" id="PTHR42755">
    <property type="entry name" value="3-DEOXY-MANNO-OCTULOSONATE CYTIDYLYLTRANSFERASE"/>
    <property type="match status" value="1"/>
</dbReference>
<dbReference type="EC" id="2.4.99.12" evidence="2 8"/>
<dbReference type="GO" id="GO:0043842">
    <property type="term" value="F:Kdo transferase activity"/>
    <property type="evidence" value="ECO:0007669"/>
    <property type="project" value="UniProtKB-EC"/>
</dbReference>
<evidence type="ECO:0000259" key="9">
    <source>
        <dbReference type="Pfam" id="PF04413"/>
    </source>
</evidence>
<keyword evidence="11" id="KW-1185">Reference proteome</keyword>
<dbReference type="InterPro" id="IPR038107">
    <property type="entry name" value="Glycos_transf_N_sf"/>
</dbReference>
<name>A0A1G9ST44_9SPHI</name>
<dbReference type="Proteomes" id="UP000199226">
    <property type="component" value="Unassembled WGS sequence"/>
</dbReference>
<keyword evidence="8" id="KW-0472">Membrane</keyword>
<keyword evidence="8" id="KW-1003">Cell membrane</keyword>
<dbReference type="InterPro" id="IPR007507">
    <property type="entry name" value="Glycos_transf_N"/>
</dbReference>
<comment type="subcellular location">
    <subcellularLocation>
        <location evidence="8">Cell membrane</location>
    </subcellularLocation>
</comment>
<dbReference type="STRING" id="990371.SAMN05421813_11118"/>
<evidence type="ECO:0000256" key="6">
    <source>
        <dbReference type="ARBA" id="ARBA00049183"/>
    </source>
</evidence>
<comment type="function">
    <text evidence="8">Involved in lipopolysaccharide (LPS) biosynthesis. Catalyzes the transfer of 3-deoxy-D-manno-octulosonate (Kdo) residue(s) from CMP-Kdo to lipid IV(A), the tetraacyldisaccharide-1,4'-bisphosphate precursor of lipid A.</text>
</comment>
<dbReference type="GO" id="GO:0009245">
    <property type="term" value="P:lipid A biosynthetic process"/>
    <property type="evidence" value="ECO:0007669"/>
    <property type="project" value="TreeGrafter"/>
</dbReference>
<dbReference type="Gene3D" id="3.40.50.2000">
    <property type="entry name" value="Glycogen Phosphorylase B"/>
    <property type="match status" value="1"/>
</dbReference>
<comment type="similarity">
    <text evidence="8">Belongs to the glycosyltransferase group 1 family.</text>
</comment>
<evidence type="ECO:0000256" key="4">
    <source>
        <dbReference type="ARBA" id="ARBA00022679"/>
    </source>
</evidence>
<accession>A0A1G9ST44</accession>
<sequence length="415" mass="47381">MLFLYDAGIRLYTLLIALVSLKNKKAALWLKGRKGILERIETSIDKNKRYTWFHFASLGEFEQGRPVLEKLKADHPETSIVITFFSPSGYEIRKNYALAEHVFYLPIDTRSNARKFVSLLNPTIAVFTKYEYWYHYFEALHDNNTPLYIISGIFRKEQAFFKWYGSLHRKMLGWVSHVFVQNKESKELLSGIGVDHVTVSGDTRFDRVEFNAKNPIEIKVVEEFCGDSPVFIGGSTWAEDEKIISLLLIIYPKWKFIIAPHEVNTDRIEGIEKLFSNSVKFSSIQKQEDKAQTNEAPQVLIIDSIGILSSIYQYGHIAYIGGGFGVGIHNTLEAAAFGLPVIFGPNYTKFMEAVELIKNGAAFTVKDSDELKLQMELLSKEENRIKSGSSAREYVNSNTGATQSFLNFIYHKDFN</sequence>
<evidence type="ECO:0000313" key="10">
    <source>
        <dbReference type="EMBL" id="SDM38580.1"/>
    </source>
</evidence>
<feature type="active site" description="Proton acceptor" evidence="7">
    <location>
        <position position="60"/>
    </location>
</feature>
<comment type="pathway">
    <text evidence="1 8">Bacterial outer membrane biogenesis; LPS core biosynthesis.</text>
</comment>
<keyword evidence="8" id="KW-0448">Lipopolysaccharide biosynthesis</keyword>